<dbReference type="Pfam" id="PF02517">
    <property type="entry name" value="Rce1-like"/>
    <property type="match status" value="1"/>
</dbReference>
<dbReference type="GO" id="GO:0004175">
    <property type="term" value="F:endopeptidase activity"/>
    <property type="evidence" value="ECO:0007669"/>
    <property type="project" value="UniProtKB-ARBA"/>
</dbReference>
<organism evidence="3 4">
    <name type="scientific">Leucobacter insecticola</name>
    <dbReference type="NCBI Taxonomy" id="2714934"/>
    <lineage>
        <taxon>Bacteria</taxon>
        <taxon>Bacillati</taxon>
        <taxon>Actinomycetota</taxon>
        <taxon>Actinomycetes</taxon>
        <taxon>Micrococcales</taxon>
        <taxon>Microbacteriaceae</taxon>
        <taxon>Leucobacter</taxon>
    </lineage>
</organism>
<feature type="transmembrane region" description="Helical" evidence="1">
    <location>
        <begin position="191"/>
        <end position="210"/>
    </location>
</feature>
<dbReference type="GO" id="GO:0006508">
    <property type="term" value="P:proteolysis"/>
    <property type="evidence" value="ECO:0007669"/>
    <property type="project" value="UniProtKB-KW"/>
</dbReference>
<dbReference type="EMBL" id="CP049934">
    <property type="protein sequence ID" value="QIM15686.1"/>
    <property type="molecule type" value="Genomic_DNA"/>
</dbReference>
<feature type="transmembrane region" description="Helical" evidence="1">
    <location>
        <begin position="222"/>
        <end position="243"/>
    </location>
</feature>
<keyword evidence="1" id="KW-1133">Transmembrane helix</keyword>
<proteinExistence type="predicted"/>
<evidence type="ECO:0000313" key="4">
    <source>
        <dbReference type="Proteomes" id="UP000501387"/>
    </source>
</evidence>
<dbReference type="PANTHER" id="PTHR36435:SF1">
    <property type="entry name" value="CAAX AMINO TERMINAL PROTEASE FAMILY PROTEIN"/>
    <property type="match status" value="1"/>
</dbReference>
<evidence type="ECO:0000256" key="1">
    <source>
        <dbReference type="SAM" id="Phobius"/>
    </source>
</evidence>
<feature type="transmembrane region" description="Helical" evidence="1">
    <location>
        <begin position="274"/>
        <end position="294"/>
    </location>
</feature>
<dbReference type="PANTHER" id="PTHR36435">
    <property type="entry name" value="SLR1288 PROTEIN"/>
    <property type="match status" value="1"/>
</dbReference>
<keyword evidence="3" id="KW-0482">Metalloprotease</keyword>
<dbReference type="GO" id="GO:0080120">
    <property type="term" value="P:CAAX-box protein maturation"/>
    <property type="evidence" value="ECO:0007669"/>
    <property type="project" value="UniProtKB-ARBA"/>
</dbReference>
<keyword evidence="4" id="KW-1185">Reference proteome</keyword>
<accession>A0A6G8FGP9</accession>
<protein>
    <submittedName>
        <fullName evidence="3">CPBP family intramembrane metalloprotease</fullName>
    </submittedName>
</protein>
<dbReference type="AlphaFoldDB" id="A0A6G8FGP9"/>
<gene>
    <name evidence="3" type="ORF">G7067_03465</name>
</gene>
<name>A0A6G8FGP9_9MICO</name>
<dbReference type="GO" id="GO:0008237">
    <property type="term" value="F:metallopeptidase activity"/>
    <property type="evidence" value="ECO:0007669"/>
    <property type="project" value="UniProtKB-KW"/>
</dbReference>
<feature type="domain" description="CAAX prenyl protease 2/Lysostaphin resistance protein A-like" evidence="2">
    <location>
        <begin position="196"/>
        <end position="285"/>
    </location>
</feature>
<dbReference type="KEGG" id="lins:G7067_03465"/>
<feature type="transmembrane region" description="Helical" evidence="1">
    <location>
        <begin position="49"/>
        <end position="77"/>
    </location>
</feature>
<dbReference type="RefSeq" id="WP_166322006.1">
    <property type="nucleotide sequence ID" value="NZ_CP049934.1"/>
</dbReference>
<keyword evidence="1" id="KW-0812">Transmembrane</keyword>
<dbReference type="Proteomes" id="UP000501387">
    <property type="component" value="Chromosome"/>
</dbReference>
<sequence>MTSSPDLPPAPATWAWASAPQATQTVETEPLEYHRLLRGVQGYKWWKPLVILGLAGAFFLIMTIALSIAFIPIILAVDPSYLDDLRLGTTEIIETQRPISVVLALLSVIIMIPSVLLAMMIMGVRPTSRVWSVALRIRWGLLGRTTLFAILGVVVMNIVGVAFEAALEFYFPSAAVGSVAEYAGDSNFDPSAALLSFLFVLLLVPLQATAEEVVFRGLFMQVLGSWLKNPWFAILIPSVGFAMAHIYDFWGLAAVGLMGAVAAWLTWRTGGLEAAIAIHVINNLVAFGFMTAGLGGSTAQTESAGGVGSVVGEAVGLGLFAWLVVRSFKKHGYGRARIDLKLVPIAPGSLPVHEFLPSPQQVPQVEQQEQPRD</sequence>
<evidence type="ECO:0000313" key="3">
    <source>
        <dbReference type="EMBL" id="QIM15686.1"/>
    </source>
</evidence>
<keyword evidence="3" id="KW-0645">Protease</keyword>
<evidence type="ECO:0000259" key="2">
    <source>
        <dbReference type="Pfam" id="PF02517"/>
    </source>
</evidence>
<dbReference type="InterPro" id="IPR003675">
    <property type="entry name" value="Rce1/LyrA-like_dom"/>
</dbReference>
<keyword evidence="1" id="KW-0472">Membrane</keyword>
<dbReference type="InterPro" id="IPR052710">
    <property type="entry name" value="CAAX_protease"/>
</dbReference>
<feature type="transmembrane region" description="Helical" evidence="1">
    <location>
        <begin position="97"/>
        <end position="124"/>
    </location>
</feature>
<feature type="transmembrane region" description="Helical" evidence="1">
    <location>
        <begin position="306"/>
        <end position="325"/>
    </location>
</feature>
<feature type="transmembrane region" description="Helical" evidence="1">
    <location>
        <begin position="145"/>
        <end position="171"/>
    </location>
</feature>
<reference evidence="3 4" key="1">
    <citation type="submission" date="2020-03" db="EMBL/GenBank/DDBJ databases">
        <title>Leucobacter sp. nov., isolated from beetles.</title>
        <authorList>
            <person name="Hyun D.-W."/>
            <person name="Bae J.-W."/>
        </authorList>
    </citation>
    <scope>NUCLEOTIDE SEQUENCE [LARGE SCALE GENOMIC DNA]</scope>
    <source>
        <strain evidence="3 4">HDW9B</strain>
    </source>
</reference>
<keyword evidence="3" id="KW-0378">Hydrolase</keyword>
<feature type="transmembrane region" description="Helical" evidence="1">
    <location>
        <begin position="249"/>
        <end position="267"/>
    </location>
</feature>